<feature type="transmembrane region" description="Helical" evidence="11">
    <location>
        <begin position="26"/>
        <end position="43"/>
    </location>
</feature>
<keyword evidence="4 9" id="KW-0812">Transmembrane</keyword>
<evidence type="ECO:0000259" key="12">
    <source>
        <dbReference type="SMART" id="SM00037"/>
    </source>
</evidence>
<protein>
    <recommendedName>
        <fullName evidence="9">Gap junction protein</fullName>
    </recommendedName>
</protein>
<evidence type="ECO:0000256" key="4">
    <source>
        <dbReference type="ARBA" id="ARBA00022692"/>
    </source>
</evidence>
<keyword evidence="6" id="KW-0965">Cell junction</keyword>
<evidence type="ECO:0000256" key="10">
    <source>
        <dbReference type="SAM" id="MobiDB-lite"/>
    </source>
</evidence>
<evidence type="ECO:0000256" key="5">
    <source>
        <dbReference type="ARBA" id="ARBA00022868"/>
    </source>
</evidence>
<reference evidence="14 15" key="1">
    <citation type="submission" date="2024-09" db="EMBL/GenBank/DDBJ databases">
        <title>A chromosome-level genome assembly of Gray's grenadier anchovy, Coilia grayii.</title>
        <authorList>
            <person name="Fu Z."/>
        </authorList>
    </citation>
    <scope>NUCLEOTIDE SEQUENCE [LARGE SCALE GENOMIC DNA]</scope>
    <source>
        <strain evidence="14">G4</strain>
        <tissue evidence="14">Muscle</tissue>
    </source>
</reference>
<feature type="region of interest" description="Disordered" evidence="10">
    <location>
        <begin position="108"/>
        <end position="133"/>
    </location>
</feature>
<comment type="caution">
    <text evidence="14">The sequence shown here is derived from an EMBL/GenBank/DDBJ whole genome shotgun (WGS) entry which is preliminary data.</text>
</comment>
<comment type="function">
    <text evidence="9">One gap junction consists of a cluster of closely packed pairs of transmembrane channels, the connexons, through which materials of low MW diffuse from one cell to a neighboring cell.</text>
</comment>
<evidence type="ECO:0000256" key="8">
    <source>
        <dbReference type="ARBA" id="ARBA00023136"/>
    </source>
</evidence>
<accession>A0ABD1J1Q6</accession>
<dbReference type="Proteomes" id="UP001591681">
    <property type="component" value="Unassembled WGS sequence"/>
</dbReference>
<dbReference type="Pfam" id="PF00029">
    <property type="entry name" value="Connexin"/>
    <property type="match status" value="1"/>
</dbReference>
<dbReference type="SMART" id="SM00037">
    <property type="entry name" value="CNX"/>
    <property type="match status" value="1"/>
</dbReference>
<dbReference type="InterPro" id="IPR000500">
    <property type="entry name" value="Connexin"/>
</dbReference>
<keyword evidence="8 11" id="KW-0472">Membrane</keyword>
<keyword evidence="3" id="KW-1003">Cell membrane</keyword>
<feature type="domain" description="Connexin N-terminal" evidence="12">
    <location>
        <begin position="45"/>
        <end position="78"/>
    </location>
</feature>
<comment type="subunit">
    <text evidence="9">A connexon is composed of a hexamer of connexins.</text>
</comment>
<dbReference type="InterPro" id="IPR019570">
    <property type="entry name" value="Connexin_CCC"/>
</dbReference>
<evidence type="ECO:0000256" key="9">
    <source>
        <dbReference type="RuleBase" id="RU000630"/>
    </source>
</evidence>
<dbReference type="GO" id="GO:0005886">
    <property type="term" value="C:plasma membrane"/>
    <property type="evidence" value="ECO:0007669"/>
    <property type="project" value="UniProtKB-SubCell"/>
</dbReference>
<proteinExistence type="inferred from homology"/>
<evidence type="ECO:0000256" key="2">
    <source>
        <dbReference type="ARBA" id="ARBA00004651"/>
    </source>
</evidence>
<feature type="transmembrane region" description="Helical" evidence="11">
    <location>
        <begin position="79"/>
        <end position="100"/>
    </location>
</feature>
<dbReference type="GO" id="GO:0005921">
    <property type="term" value="C:gap junction"/>
    <property type="evidence" value="ECO:0007669"/>
    <property type="project" value="UniProtKB-SubCell"/>
</dbReference>
<evidence type="ECO:0000256" key="3">
    <source>
        <dbReference type="ARBA" id="ARBA00022475"/>
    </source>
</evidence>
<dbReference type="InterPro" id="IPR013092">
    <property type="entry name" value="Connexin_N"/>
</dbReference>
<evidence type="ECO:0000256" key="6">
    <source>
        <dbReference type="ARBA" id="ARBA00022949"/>
    </source>
</evidence>
<dbReference type="PANTHER" id="PTHR11984">
    <property type="entry name" value="CONNEXIN"/>
    <property type="match status" value="1"/>
</dbReference>
<dbReference type="SMART" id="SM01089">
    <property type="entry name" value="Connexin_CCC"/>
    <property type="match status" value="1"/>
</dbReference>
<name>A0ABD1J1Q6_9TELE</name>
<dbReference type="InterPro" id="IPR017990">
    <property type="entry name" value="Connexin_CS"/>
</dbReference>
<feature type="region of interest" description="Disordered" evidence="10">
    <location>
        <begin position="320"/>
        <end position="340"/>
    </location>
</feature>
<dbReference type="PANTHER" id="PTHR11984:SF39">
    <property type="entry name" value="GAP JUNCTION PROTEIN"/>
    <property type="match status" value="1"/>
</dbReference>
<comment type="subcellular location">
    <subcellularLocation>
        <location evidence="1">Cell junction</location>
        <location evidence="1">Gap junction</location>
    </subcellularLocation>
    <subcellularLocation>
        <location evidence="2 9">Cell membrane</location>
        <topology evidence="2 9">Multi-pass membrane protein</topology>
    </subcellularLocation>
</comment>
<keyword evidence="7 11" id="KW-1133">Transmembrane helix</keyword>
<dbReference type="AlphaFoldDB" id="A0ABD1J1Q6"/>
<feature type="domain" description="Connexin cysteine-rich" evidence="13">
    <location>
        <begin position="191"/>
        <end position="257"/>
    </location>
</feature>
<organism evidence="14 15">
    <name type="scientific">Coilia grayii</name>
    <name type="common">Gray's grenadier anchovy</name>
    <dbReference type="NCBI Taxonomy" id="363190"/>
    <lineage>
        <taxon>Eukaryota</taxon>
        <taxon>Metazoa</taxon>
        <taxon>Chordata</taxon>
        <taxon>Craniata</taxon>
        <taxon>Vertebrata</taxon>
        <taxon>Euteleostomi</taxon>
        <taxon>Actinopterygii</taxon>
        <taxon>Neopterygii</taxon>
        <taxon>Teleostei</taxon>
        <taxon>Clupei</taxon>
        <taxon>Clupeiformes</taxon>
        <taxon>Clupeoidei</taxon>
        <taxon>Engraulidae</taxon>
        <taxon>Coilinae</taxon>
        <taxon>Coilia</taxon>
    </lineage>
</organism>
<evidence type="ECO:0000256" key="1">
    <source>
        <dbReference type="ARBA" id="ARBA00004610"/>
    </source>
</evidence>
<dbReference type="PROSITE" id="PS00408">
    <property type="entry name" value="CONNEXINS_2"/>
    <property type="match status" value="1"/>
</dbReference>
<evidence type="ECO:0000259" key="13">
    <source>
        <dbReference type="SMART" id="SM01089"/>
    </source>
</evidence>
<dbReference type="PROSITE" id="PS00407">
    <property type="entry name" value="CONNEXINS_1"/>
    <property type="match status" value="1"/>
</dbReference>
<feature type="region of interest" description="Disordered" evidence="10">
    <location>
        <begin position="356"/>
        <end position="397"/>
    </location>
</feature>
<evidence type="ECO:0000313" key="15">
    <source>
        <dbReference type="Proteomes" id="UP001591681"/>
    </source>
</evidence>
<dbReference type="Gene3D" id="1.20.1440.80">
    <property type="entry name" value="Gap junction channel protein cysteine-rich domain"/>
    <property type="match status" value="1"/>
</dbReference>
<keyword evidence="15" id="KW-1185">Reference proteome</keyword>
<keyword evidence="5 9" id="KW-0303">Gap junction</keyword>
<feature type="transmembrane region" description="Helical" evidence="11">
    <location>
        <begin position="178"/>
        <end position="202"/>
    </location>
</feature>
<evidence type="ECO:0000256" key="7">
    <source>
        <dbReference type="ARBA" id="ARBA00022989"/>
    </source>
</evidence>
<evidence type="ECO:0000256" key="11">
    <source>
        <dbReference type="SAM" id="Phobius"/>
    </source>
</evidence>
<dbReference type="InterPro" id="IPR038359">
    <property type="entry name" value="Connexin_N_sf"/>
</dbReference>
<feature type="compositionally biased region" description="Gly residues" evidence="10">
    <location>
        <begin position="327"/>
        <end position="336"/>
    </location>
</feature>
<comment type="similarity">
    <text evidence="9">Belongs to the connexin family.</text>
</comment>
<sequence length="397" mass="44080">MSRADWSFLERLLEEGQEHSTGIGRVWLTVLFLFRILVLAAAAESAWDDEQSDFVCNTKQPGCDAVCYDKAFPVSHFRYFVLQIIFVSTPTIFYFGFVAVRAGRREAQGQEEEQEERRRQERRGHGGGSGRPILTLEVRHSCTGNVIQEKEEVGEEEGGGAGGRRRVPEAPKLKGRLLGAYAVSIVLKLALEVAFIVGLWYLYGFVIPARYECRREPCPHTVDCFVSRPTEKTIFTIYIQAIAAISVLLNVLELFSLLQHAITHHLEKRYLRHSQPIRARHITRAPSRMETSHGGTPAPAYEERGLHYLPVAEGGYPAAEGGDWAVGPGGGPGEGGVQESAGDLLPSYLNCISSMRPLGGGGHHGNKQHQHQQLHRQSKRSKQSGHKGGAPKRKHYV</sequence>
<evidence type="ECO:0000313" key="14">
    <source>
        <dbReference type="EMBL" id="KAL2079833.1"/>
    </source>
</evidence>
<dbReference type="EMBL" id="JBHFQA010000021">
    <property type="protein sequence ID" value="KAL2079833.1"/>
    <property type="molecule type" value="Genomic_DNA"/>
</dbReference>
<feature type="transmembrane region" description="Helical" evidence="11">
    <location>
        <begin position="237"/>
        <end position="258"/>
    </location>
</feature>
<gene>
    <name evidence="14" type="ORF">ACEWY4_023626</name>
</gene>
<feature type="compositionally biased region" description="Basic residues" evidence="10">
    <location>
        <begin position="364"/>
        <end position="397"/>
    </location>
</feature>
<dbReference type="PRINTS" id="PR00206">
    <property type="entry name" value="CONNEXIN"/>
</dbReference>